<feature type="domain" description="Nucleoside phosphorylase" evidence="1">
    <location>
        <begin position="15"/>
        <end position="209"/>
    </location>
</feature>
<dbReference type="InterPro" id="IPR035994">
    <property type="entry name" value="Nucleoside_phosphorylase_sf"/>
</dbReference>
<evidence type="ECO:0000313" key="3">
    <source>
        <dbReference type="Proteomes" id="UP001419910"/>
    </source>
</evidence>
<evidence type="ECO:0000259" key="1">
    <source>
        <dbReference type="Pfam" id="PF01048"/>
    </source>
</evidence>
<dbReference type="Proteomes" id="UP001419910">
    <property type="component" value="Unassembled WGS sequence"/>
</dbReference>
<accession>A0ABU9YAI9</accession>
<organism evidence="2 3">
    <name type="scientific">Sphingomonas oligophenolica</name>
    <dbReference type="NCBI Taxonomy" id="301154"/>
    <lineage>
        <taxon>Bacteria</taxon>
        <taxon>Pseudomonadati</taxon>
        <taxon>Pseudomonadota</taxon>
        <taxon>Alphaproteobacteria</taxon>
        <taxon>Sphingomonadales</taxon>
        <taxon>Sphingomonadaceae</taxon>
        <taxon>Sphingomonas</taxon>
    </lineage>
</organism>
<gene>
    <name evidence="2" type="ORF">ABC974_24535</name>
</gene>
<dbReference type="PANTHER" id="PTHR46832:SF1">
    <property type="entry name" value="5'-METHYLTHIOADENOSINE_S-ADENOSYLHOMOCYSTEINE NUCLEOSIDASE"/>
    <property type="match status" value="1"/>
</dbReference>
<keyword evidence="3" id="KW-1185">Reference proteome</keyword>
<dbReference type="EMBL" id="JBDIME010000034">
    <property type="protein sequence ID" value="MEN2792819.1"/>
    <property type="molecule type" value="Genomic_DNA"/>
</dbReference>
<dbReference type="Gene3D" id="3.40.50.1580">
    <property type="entry name" value="Nucleoside phosphorylase domain"/>
    <property type="match status" value="1"/>
</dbReference>
<comment type="caution">
    <text evidence="2">The sequence shown here is derived from an EMBL/GenBank/DDBJ whole genome shotgun (WGS) entry which is preliminary data.</text>
</comment>
<dbReference type="RefSeq" id="WP_343891009.1">
    <property type="nucleotide sequence ID" value="NZ_BAAAEH010000037.1"/>
</dbReference>
<dbReference type="InterPro" id="IPR000845">
    <property type="entry name" value="Nucleoside_phosphorylase_d"/>
</dbReference>
<name>A0ABU9YAI9_9SPHN</name>
<reference evidence="2 3" key="1">
    <citation type="submission" date="2024-05" db="EMBL/GenBank/DDBJ databases">
        <authorList>
            <person name="Liu Q."/>
            <person name="Xin Y.-H."/>
        </authorList>
    </citation>
    <scope>NUCLEOTIDE SEQUENCE [LARGE SCALE GENOMIC DNA]</scope>
    <source>
        <strain evidence="2 3">CGMCC 1.10181</strain>
    </source>
</reference>
<evidence type="ECO:0000313" key="2">
    <source>
        <dbReference type="EMBL" id="MEN2792819.1"/>
    </source>
</evidence>
<sequence length="283" mass="28932">MTILVATGLHKEAGILAGPGVVVVAGGGDGARLERELEAAAKDATAILSCGLAGALAPELKAGDLVLGSLSQREREGAHAEGMGRVRVTGEVEPDNHPHPSAASRLQHRVNSVPRYSDHAGGMIDPMLSPAGRGNAALIERLATQIPSAQVGTITGSDTIVATAAQKQALHAKTGALAVDMESHIAARVAARHNLPFAIIRVISDSADEALPPAALAGMKPDGSMALGAVLASLARNPAQLPALIRTGIHAGRAFAELRRVRDVLGSLGVGLADDLQLPLDMR</sequence>
<dbReference type="Pfam" id="PF01048">
    <property type="entry name" value="PNP_UDP_1"/>
    <property type="match status" value="1"/>
</dbReference>
<dbReference type="SUPFAM" id="SSF53167">
    <property type="entry name" value="Purine and uridine phosphorylases"/>
    <property type="match status" value="1"/>
</dbReference>
<protein>
    <submittedName>
        <fullName evidence="2">Phosphorylase</fullName>
    </submittedName>
</protein>
<proteinExistence type="predicted"/>
<dbReference type="PANTHER" id="PTHR46832">
    <property type="entry name" value="5'-METHYLTHIOADENOSINE/S-ADENOSYLHOMOCYSTEINE NUCLEOSIDASE"/>
    <property type="match status" value="1"/>
</dbReference>